<feature type="domain" description="EamA" evidence="7">
    <location>
        <begin position="15"/>
        <end position="156"/>
    </location>
</feature>
<keyword evidence="11" id="KW-1185">Reference proteome</keyword>
<dbReference type="EMBL" id="JADCNL010000001">
    <property type="protein sequence ID" value="KAG0497913.1"/>
    <property type="molecule type" value="Genomic_DNA"/>
</dbReference>
<dbReference type="OrthoDB" id="642067at2759"/>
<evidence type="ECO:0000256" key="2">
    <source>
        <dbReference type="ARBA" id="ARBA00007635"/>
    </source>
</evidence>
<dbReference type="Proteomes" id="UP000639772">
    <property type="component" value="Chromosome 1"/>
</dbReference>
<evidence type="ECO:0000256" key="4">
    <source>
        <dbReference type="ARBA" id="ARBA00022989"/>
    </source>
</evidence>
<organism evidence="8 11">
    <name type="scientific">Vanilla planifolia</name>
    <name type="common">Vanilla</name>
    <dbReference type="NCBI Taxonomy" id="51239"/>
    <lineage>
        <taxon>Eukaryota</taxon>
        <taxon>Viridiplantae</taxon>
        <taxon>Streptophyta</taxon>
        <taxon>Embryophyta</taxon>
        <taxon>Tracheophyta</taxon>
        <taxon>Spermatophyta</taxon>
        <taxon>Magnoliopsida</taxon>
        <taxon>Liliopsida</taxon>
        <taxon>Asparagales</taxon>
        <taxon>Orchidaceae</taxon>
        <taxon>Vanilloideae</taxon>
        <taxon>Vanilleae</taxon>
        <taxon>Vanilla</taxon>
    </lineage>
</organism>
<dbReference type="Proteomes" id="UP000636800">
    <property type="component" value="Chromosome 1"/>
</dbReference>
<dbReference type="EMBL" id="JADCNL010000001">
    <property type="protein sequence ID" value="KAG0498038.1"/>
    <property type="molecule type" value="Genomic_DNA"/>
</dbReference>
<keyword evidence="3 6" id="KW-0812">Transmembrane</keyword>
<dbReference type="InterPro" id="IPR030184">
    <property type="entry name" value="WAT1-related"/>
</dbReference>
<evidence type="ECO:0000313" key="8">
    <source>
        <dbReference type="EMBL" id="KAG0497913.1"/>
    </source>
</evidence>
<evidence type="ECO:0000313" key="11">
    <source>
        <dbReference type="Proteomes" id="UP000636800"/>
    </source>
</evidence>
<proteinExistence type="inferred from homology"/>
<feature type="transmembrane region" description="Helical" evidence="6">
    <location>
        <begin position="213"/>
        <end position="234"/>
    </location>
</feature>
<keyword evidence="4 6" id="KW-1133">Transmembrane helix</keyword>
<evidence type="ECO:0000256" key="6">
    <source>
        <dbReference type="RuleBase" id="RU363077"/>
    </source>
</evidence>
<dbReference type="PANTHER" id="PTHR31218">
    <property type="entry name" value="WAT1-RELATED PROTEIN"/>
    <property type="match status" value="1"/>
</dbReference>
<dbReference type="GO" id="GO:0022857">
    <property type="term" value="F:transmembrane transporter activity"/>
    <property type="evidence" value="ECO:0007669"/>
    <property type="project" value="InterPro"/>
</dbReference>
<feature type="transmembrane region" description="Helical" evidence="6">
    <location>
        <begin position="76"/>
        <end position="100"/>
    </location>
</feature>
<comment type="similarity">
    <text evidence="2 6">Belongs to the drug/metabolite transporter (DMT) superfamily. Plant drug/metabolite exporter (P-DME) (TC 2.A.7.4) family.</text>
</comment>
<evidence type="ECO:0000256" key="1">
    <source>
        <dbReference type="ARBA" id="ARBA00004141"/>
    </source>
</evidence>
<evidence type="ECO:0000256" key="3">
    <source>
        <dbReference type="ARBA" id="ARBA00022692"/>
    </source>
</evidence>
<feature type="transmembrane region" description="Helical" evidence="6">
    <location>
        <begin position="181"/>
        <end position="201"/>
    </location>
</feature>
<sequence length="346" mass="37341">MFSLAGSFFEDFLIISGLLLVQVAYGANNIFLNCILALGFDHLFLIATGSFIGAVIMLPIAIVLERKKWPKKLTSTMMVQFGLLALGGVTMFQALLMLGIKRTTPAVASAMPNLVPGFVFLMAAILRYEKFSIWCKYSMAKVLGTIVCLGGAIAMSFLQSPALPKMLTILNATYDNTYKDWMMGCFYLLAAIIIVSCIMVLQAATMVNFPAPFSLYVLTTLMGSILTAFVQIIVEGKFDVGTPNLSILSIISIIAAGSAVSSICIVYQTWCVSKKGPLLVSIFSPVQTVCATSFSTILFGQAIGVGSSIGMILMFIGLYIVLWAKTKEGVQSKKSMPLDVEKPLLS</sequence>
<keyword evidence="5 6" id="KW-0472">Membrane</keyword>
<dbReference type="InterPro" id="IPR037185">
    <property type="entry name" value="EmrE-like"/>
</dbReference>
<name>A0A835S5T3_VANPL</name>
<feature type="transmembrane region" description="Helical" evidence="6">
    <location>
        <begin position="42"/>
        <end position="64"/>
    </location>
</feature>
<feature type="transmembrane region" description="Helical" evidence="6">
    <location>
        <begin position="140"/>
        <end position="161"/>
    </location>
</feature>
<dbReference type="SUPFAM" id="SSF103481">
    <property type="entry name" value="Multidrug resistance efflux transporter EmrE"/>
    <property type="match status" value="1"/>
</dbReference>
<accession>A0A835S5T3</accession>
<dbReference type="AlphaFoldDB" id="A0A835S5T3"/>
<feature type="transmembrane region" description="Helical" evidence="6">
    <location>
        <begin position="305"/>
        <end position="324"/>
    </location>
</feature>
<evidence type="ECO:0000313" key="10">
    <source>
        <dbReference type="EMBL" id="KAG0502289.1"/>
    </source>
</evidence>
<gene>
    <name evidence="10" type="ORF">HPP92_002361</name>
    <name evidence="8" type="ORF">HPP92_002604</name>
    <name evidence="9" type="ORF">HPP92_002729</name>
</gene>
<evidence type="ECO:0000313" key="12">
    <source>
        <dbReference type="Proteomes" id="UP000639772"/>
    </source>
</evidence>
<comment type="caution">
    <text evidence="8">The sequence shown here is derived from an EMBL/GenBank/DDBJ whole genome shotgun (WGS) entry which is preliminary data.</text>
</comment>
<dbReference type="EMBL" id="JADCNM010000001">
    <property type="protein sequence ID" value="KAG0502289.1"/>
    <property type="molecule type" value="Genomic_DNA"/>
</dbReference>
<comment type="subcellular location">
    <subcellularLocation>
        <location evidence="1 6">Membrane</location>
        <topology evidence="1 6">Multi-pass membrane protein</topology>
    </subcellularLocation>
</comment>
<evidence type="ECO:0000313" key="9">
    <source>
        <dbReference type="EMBL" id="KAG0498038.1"/>
    </source>
</evidence>
<protein>
    <recommendedName>
        <fullName evidence="6">WAT1-related protein</fullName>
    </recommendedName>
</protein>
<evidence type="ECO:0000256" key="5">
    <source>
        <dbReference type="ARBA" id="ARBA00023136"/>
    </source>
</evidence>
<reference evidence="11 12" key="1">
    <citation type="journal article" date="2020" name="Nat. Food">
        <title>A phased Vanilla planifolia genome enables genetic improvement of flavour and production.</title>
        <authorList>
            <person name="Hasing T."/>
            <person name="Tang H."/>
            <person name="Brym M."/>
            <person name="Khazi F."/>
            <person name="Huang T."/>
            <person name="Chambers A.H."/>
        </authorList>
    </citation>
    <scope>NUCLEOTIDE SEQUENCE [LARGE SCALE GENOMIC DNA]</scope>
    <source>
        <tissue evidence="8">Leaf</tissue>
    </source>
</reference>
<evidence type="ECO:0000259" key="7">
    <source>
        <dbReference type="Pfam" id="PF00892"/>
    </source>
</evidence>
<feature type="transmembrane region" description="Helical" evidence="6">
    <location>
        <begin position="106"/>
        <end position="128"/>
    </location>
</feature>
<feature type="transmembrane region" description="Helical" evidence="6">
    <location>
        <begin position="246"/>
        <end position="266"/>
    </location>
</feature>
<dbReference type="Pfam" id="PF00892">
    <property type="entry name" value="EamA"/>
    <property type="match status" value="1"/>
</dbReference>
<dbReference type="InterPro" id="IPR000620">
    <property type="entry name" value="EamA_dom"/>
</dbReference>
<dbReference type="GO" id="GO:0016020">
    <property type="term" value="C:membrane"/>
    <property type="evidence" value="ECO:0007669"/>
    <property type="project" value="UniProtKB-SubCell"/>
</dbReference>